<evidence type="ECO:0000313" key="3">
    <source>
        <dbReference type="Proteomes" id="UP000326921"/>
    </source>
</evidence>
<dbReference type="EMBL" id="CP045652">
    <property type="protein sequence ID" value="QGA26010.1"/>
    <property type="molecule type" value="Genomic_DNA"/>
</dbReference>
<feature type="signal peptide" evidence="1">
    <location>
        <begin position="1"/>
        <end position="19"/>
    </location>
</feature>
<dbReference type="AlphaFoldDB" id="A0A5Q0QFN3"/>
<dbReference type="Pfam" id="PF13557">
    <property type="entry name" value="Phenol_MetA_deg"/>
    <property type="match status" value="1"/>
</dbReference>
<organism evidence="2 3">
    <name type="scientific">Sphingobacterium zhuxiongii</name>
    <dbReference type="NCBI Taxonomy" id="2662364"/>
    <lineage>
        <taxon>Bacteria</taxon>
        <taxon>Pseudomonadati</taxon>
        <taxon>Bacteroidota</taxon>
        <taxon>Sphingobacteriia</taxon>
        <taxon>Sphingobacteriales</taxon>
        <taxon>Sphingobacteriaceae</taxon>
        <taxon>Sphingobacterium</taxon>
    </lineage>
</organism>
<protein>
    <submittedName>
        <fullName evidence="2">Transporter</fullName>
    </submittedName>
</protein>
<dbReference type="PROSITE" id="PS51257">
    <property type="entry name" value="PROKAR_LIPOPROTEIN"/>
    <property type="match status" value="1"/>
</dbReference>
<evidence type="ECO:0000256" key="1">
    <source>
        <dbReference type="SAM" id="SignalP"/>
    </source>
</evidence>
<proteinExistence type="predicted"/>
<dbReference type="InterPro" id="IPR025737">
    <property type="entry name" value="FApF"/>
</dbReference>
<dbReference type="KEGG" id="sphe:GFH32_06625"/>
<keyword evidence="3" id="KW-1185">Reference proteome</keyword>
<sequence length="309" mass="34356">MKKLLIVLILLISMNSSQACDICGCGVGGYYIGLLPDFSKRFIGLRYQFNRITTQLDIHGNRTALTTDEKYQTMELWGAWNIGQRWRVLALVPYNFSEKYTSGSEILRKKNGIGDITLNGYYKLFEGSNSTDNNKLIVQALWLGLGVKLPTGSYDALEQQNAMATNPNIFQLGTGSLDIIPSLMYDIRIQDFGINMNASYKLNTENKDDYRYGNKIASNASAYYKIALGSNSRIAPNAGLSFEKQGKDHSMGFKVEETGGHLLNASMGLEANFNRISVGASFQTPINQDLGRGRIDAGNRMLTHLSYSF</sequence>
<reference evidence="2 3" key="1">
    <citation type="submission" date="2019-10" db="EMBL/GenBank/DDBJ databases">
        <authorList>
            <person name="Dong K."/>
        </authorList>
    </citation>
    <scope>NUCLEOTIDE SEQUENCE [LARGE SCALE GENOMIC DNA]</scope>
    <source>
        <strain evidence="3">dk4302</strain>
    </source>
</reference>
<keyword evidence="1" id="KW-0732">Signal</keyword>
<feature type="chain" id="PRO_5024865765" evidence="1">
    <location>
        <begin position="20"/>
        <end position="309"/>
    </location>
</feature>
<evidence type="ECO:0000313" key="2">
    <source>
        <dbReference type="EMBL" id="QGA26010.1"/>
    </source>
</evidence>
<dbReference type="Proteomes" id="UP000326921">
    <property type="component" value="Chromosome"/>
</dbReference>
<name>A0A5Q0QFN3_9SPHI</name>
<gene>
    <name evidence="2" type="ORF">GFH32_06625</name>
</gene>
<dbReference type="RefSeq" id="WP_153510448.1">
    <property type="nucleotide sequence ID" value="NZ_CP045652.1"/>
</dbReference>
<accession>A0A5Q0QFN3</accession>